<dbReference type="EMBL" id="JAKMXF010000014">
    <property type="protein sequence ID" value="KAI6661341.1"/>
    <property type="molecule type" value="Genomic_DNA"/>
</dbReference>
<accession>A0AAV7KIT4</accession>
<dbReference type="FunFam" id="3.30.420.40:FF:000148">
    <property type="entry name" value="Actin, alpha skeletal muscle"/>
    <property type="match status" value="1"/>
</dbReference>
<dbReference type="Gene3D" id="3.30.420.40">
    <property type="match status" value="2"/>
</dbReference>
<dbReference type="InterPro" id="IPR004000">
    <property type="entry name" value="Actin"/>
</dbReference>
<sequence length="382" mass="43165">MDQYPLPPVILDNGTDHIKAGFAKDQLPCLEIPCIIGRYKHICMVNGLKPLVGYEALKLDGILRTKNPIENGIITNWDDMELVWWDTFYRLRVAPEENPVLLTDTQINSKANREKIAQIMFETYNIPRLCMSSSAKLSLFGTGRTTGIVLESGHAVSQAIPVFNSNPIPEAIQPVHTCGALLTDYLYQSLDERYGQLLCSNSHQRNIVRDIKEELTHVSQDYQRDMAMTSSSSSATSCEKLGRRYELPDGKYIYLDKELFSCPEALFQPSLLLSKCDPSGIHQSIYSSINMCDMDTRKHLYANIVLSGGNCMFPGIRERLEKEISFLAPSTTSVRVIAPAERKYLAWMGGALIASLSTFKDISITIWEYDEWGPCIIHRKYF</sequence>
<dbReference type="GO" id="GO:0005856">
    <property type="term" value="C:cytoskeleton"/>
    <property type="evidence" value="ECO:0007669"/>
    <property type="project" value="UniProtKB-SubCell"/>
</dbReference>
<evidence type="ECO:0000256" key="7">
    <source>
        <dbReference type="ARBA" id="ARBA00023212"/>
    </source>
</evidence>
<reference evidence="10 11" key="1">
    <citation type="journal article" date="2023" name="BMC Biol.">
        <title>The compact genome of the sponge Oopsacas minuta (Hexactinellida) is lacking key metazoan core genes.</title>
        <authorList>
            <person name="Santini S."/>
            <person name="Schenkelaars Q."/>
            <person name="Jourda C."/>
            <person name="Duchesne M."/>
            <person name="Belahbib H."/>
            <person name="Rocher C."/>
            <person name="Selva M."/>
            <person name="Riesgo A."/>
            <person name="Vervoort M."/>
            <person name="Leys S.P."/>
            <person name="Kodjabachian L."/>
            <person name="Le Bivic A."/>
            <person name="Borchiellini C."/>
            <person name="Claverie J.M."/>
            <person name="Renard E."/>
        </authorList>
    </citation>
    <scope>NUCLEOTIDE SEQUENCE [LARGE SCALE GENOMIC DNA]</scope>
    <source>
        <strain evidence="10">SPO-2</strain>
    </source>
</reference>
<comment type="catalytic activity">
    <reaction evidence="8">
        <text>ATP + H2O = ADP + phosphate + H(+)</text>
        <dbReference type="Rhea" id="RHEA:13065"/>
        <dbReference type="ChEBI" id="CHEBI:15377"/>
        <dbReference type="ChEBI" id="CHEBI:15378"/>
        <dbReference type="ChEBI" id="CHEBI:30616"/>
        <dbReference type="ChEBI" id="CHEBI:43474"/>
        <dbReference type="ChEBI" id="CHEBI:456216"/>
    </reaction>
</comment>
<evidence type="ECO:0000256" key="3">
    <source>
        <dbReference type="ARBA" id="ARBA00022490"/>
    </source>
</evidence>
<proteinExistence type="inferred from homology"/>
<dbReference type="SUPFAM" id="SSF53067">
    <property type="entry name" value="Actin-like ATPase domain"/>
    <property type="match status" value="2"/>
</dbReference>
<dbReference type="AlphaFoldDB" id="A0AAV7KIT4"/>
<dbReference type="SMART" id="SM00268">
    <property type="entry name" value="ACTIN"/>
    <property type="match status" value="1"/>
</dbReference>
<name>A0AAV7KIT4_9METZ</name>
<dbReference type="PRINTS" id="PR00190">
    <property type="entry name" value="ACTIN"/>
</dbReference>
<dbReference type="Pfam" id="PF00022">
    <property type="entry name" value="Actin"/>
    <property type="match status" value="1"/>
</dbReference>
<evidence type="ECO:0000256" key="9">
    <source>
        <dbReference type="RuleBase" id="RU000487"/>
    </source>
</evidence>
<organism evidence="10 11">
    <name type="scientific">Oopsacas minuta</name>
    <dbReference type="NCBI Taxonomy" id="111878"/>
    <lineage>
        <taxon>Eukaryota</taxon>
        <taxon>Metazoa</taxon>
        <taxon>Porifera</taxon>
        <taxon>Hexactinellida</taxon>
        <taxon>Hexasterophora</taxon>
        <taxon>Lyssacinosida</taxon>
        <taxon>Leucopsacidae</taxon>
        <taxon>Oopsacas</taxon>
    </lineage>
</organism>
<dbReference type="Gene3D" id="3.90.640.10">
    <property type="entry name" value="Actin, Chain A, domain 4"/>
    <property type="match status" value="1"/>
</dbReference>
<evidence type="ECO:0000313" key="10">
    <source>
        <dbReference type="EMBL" id="KAI6661341.1"/>
    </source>
</evidence>
<keyword evidence="11" id="KW-1185">Reference proteome</keyword>
<dbReference type="PANTHER" id="PTHR11937">
    <property type="entry name" value="ACTIN"/>
    <property type="match status" value="1"/>
</dbReference>
<evidence type="ECO:0000256" key="4">
    <source>
        <dbReference type="ARBA" id="ARBA00022741"/>
    </source>
</evidence>
<keyword evidence="6" id="KW-0067">ATP-binding</keyword>
<evidence type="ECO:0000256" key="8">
    <source>
        <dbReference type="ARBA" id="ARBA00049360"/>
    </source>
</evidence>
<evidence type="ECO:0000313" key="11">
    <source>
        <dbReference type="Proteomes" id="UP001165289"/>
    </source>
</evidence>
<protein>
    <recommendedName>
        <fullName evidence="12">Actin</fullName>
    </recommendedName>
</protein>
<evidence type="ECO:0000256" key="2">
    <source>
        <dbReference type="ARBA" id="ARBA00006752"/>
    </source>
</evidence>
<dbReference type="GO" id="GO:0005524">
    <property type="term" value="F:ATP binding"/>
    <property type="evidence" value="ECO:0007669"/>
    <property type="project" value="UniProtKB-KW"/>
</dbReference>
<dbReference type="FunFam" id="3.30.420.40:FF:000218">
    <property type="entry name" value="actin, alpha sarcomeric/skeletal-like"/>
    <property type="match status" value="1"/>
</dbReference>
<dbReference type="GO" id="GO:0016787">
    <property type="term" value="F:hydrolase activity"/>
    <property type="evidence" value="ECO:0007669"/>
    <property type="project" value="UniProtKB-KW"/>
</dbReference>
<keyword evidence="3" id="KW-0963">Cytoplasm</keyword>
<evidence type="ECO:0000256" key="1">
    <source>
        <dbReference type="ARBA" id="ARBA00004245"/>
    </source>
</evidence>
<keyword evidence="4" id="KW-0547">Nucleotide-binding</keyword>
<dbReference type="InterPro" id="IPR043129">
    <property type="entry name" value="ATPase_NBD"/>
</dbReference>
<gene>
    <name evidence="10" type="ORF">LOD99_10008</name>
</gene>
<dbReference type="Proteomes" id="UP001165289">
    <property type="component" value="Unassembled WGS sequence"/>
</dbReference>
<keyword evidence="7" id="KW-0206">Cytoskeleton</keyword>
<evidence type="ECO:0008006" key="12">
    <source>
        <dbReference type="Google" id="ProtNLM"/>
    </source>
</evidence>
<evidence type="ECO:0000256" key="5">
    <source>
        <dbReference type="ARBA" id="ARBA00022801"/>
    </source>
</evidence>
<comment type="caution">
    <text evidence="10">The sequence shown here is derived from an EMBL/GenBank/DDBJ whole genome shotgun (WGS) entry which is preliminary data.</text>
</comment>
<evidence type="ECO:0000256" key="6">
    <source>
        <dbReference type="ARBA" id="ARBA00022840"/>
    </source>
</evidence>
<keyword evidence="5" id="KW-0378">Hydrolase</keyword>
<comment type="similarity">
    <text evidence="2 9">Belongs to the actin family.</text>
</comment>
<comment type="subcellular location">
    <subcellularLocation>
        <location evidence="1">Cytoplasm</location>
        <location evidence="1">Cytoskeleton</location>
    </subcellularLocation>
</comment>